<dbReference type="Gene3D" id="3.30.200.20">
    <property type="entry name" value="Phosphorylase Kinase, domain 1"/>
    <property type="match status" value="1"/>
</dbReference>
<sequence length="101" mass="11471">MEDGHVPRKDYSVCSLQALPTPGKVTPYESTRPIISRYQIAAKIGGEQVRQWRWLPPRYVAIKVNANNYASQESAEKELRITEHITKANPQHPGRNFVATL</sequence>
<dbReference type="EMBL" id="JYKN01000880">
    <property type="protein sequence ID" value="KKK22682.1"/>
    <property type="molecule type" value="Genomic_DNA"/>
</dbReference>
<keyword evidence="2" id="KW-1185">Reference proteome</keyword>
<accession>A0A0F8XGJ7</accession>
<protein>
    <submittedName>
        <fullName evidence="1">Uncharacterized protein</fullName>
    </submittedName>
</protein>
<reference evidence="1 2" key="1">
    <citation type="submission" date="2015-02" db="EMBL/GenBank/DDBJ databases">
        <title>Draft Genome Sequences of Two Closely-Related Aflatoxigenic Aspergillus Species Obtained from the Cote d'Ivoire.</title>
        <authorList>
            <person name="Moore G.G."/>
            <person name="Beltz S.B."/>
            <person name="Mack B.M."/>
        </authorList>
    </citation>
    <scope>NUCLEOTIDE SEQUENCE [LARGE SCALE GENOMIC DNA]</scope>
    <source>
        <strain evidence="1 2">SRRC1432</strain>
    </source>
</reference>
<evidence type="ECO:0000313" key="1">
    <source>
        <dbReference type="EMBL" id="KKK22682.1"/>
    </source>
</evidence>
<proteinExistence type="predicted"/>
<evidence type="ECO:0000313" key="2">
    <source>
        <dbReference type="Proteomes" id="UP000034947"/>
    </source>
</evidence>
<dbReference type="AlphaFoldDB" id="A0A0F8XGJ7"/>
<dbReference type="Gene3D" id="1.10.510.10">
    <property type="entry name" value="Transferase(Phosphotransferase) domain 1"/>
    <property type="match status" value="1"/>
</dbReference>
<dbReference type="Proteomes" id="UP000034947">
    <property type="component" value="Unassembled WGS sequence"/>
</dbReference>
<comment type="caution">
    <text evidence="1">The sequence shown here is derived from an EMBL/GenBank/DDBJ whole genome shotgun (WGS) entry which is preliminary data.</text>
</comment>
<name>A0A0F8XGJ7_9EURO</name>
<organism evidence="1 2">
    <name type="scientific">Aspergillus ochraceoroseus</name>
    <dbReference type="NCBI Taxonomy" id="138278"/>
    <lineage>
        <taxon>Eukaryota</taxon>
        <taxon>Fungi</taxon>
        <taxon>Dikarya</taxon>
        <taxon>Ascomycota</taxon>
        <taxon>Pezizomycotina</taxon>
        <taxon>Eurotiomycetes</taxon>
        <taxon>Eurotiomycetidae</taxon>
        <taxon>Eurotiales</taxon>
        <taxon>Aspergillaceae</taxon>
        <taxon>Aspergillus</taxon>
        <taxon>Aspergillus subgen. Nidulantes</taxon>
    </lineage>
</organism>
<gene>
    <name evidence="1" type="ORF">AOCH_001133</name>
</gene>